<accession>V6HYB3</accession>
<organism evidence="1 2">
    <name type="scientific">Leptospira alexanderi serovar Manhao 3 str. L 60</name>
    <dbReference type="NCBI Taxonomy" id="1049759"/>
    <lineage>
        <taxon>Bacteria</taxon>
        <taxon>Pseudomonadati</taxon>
        <taxon>Spirochaetota</taxon>
        <taxon>Spirochaetia</taxon>
        <taxon>Leptospirales</taxon>
        <taxon>Leptospiraceae</taxon>
        <taxon>Leptospira</taxon>
    </lineage>
</organism>
<protein>
    <submittedName>
        <fullName evidence="1">Uncharacterized protein</fullName>
    </submittedName>
</protein>
<evidence type="ECO:0000313" key="2">
    <source>
        <dbReference type="Proteomes" id="UP000018747"/>
    </source>
</evidence>
<keyword evidence="2" id="KW-1185">Reference proteome</keyword>
<gene>
    <name evidence="1" type="ORF">LEP1GSC062_1127</name>
</gene>
<evidence type="ECO:0000313" key="1">
    <source>
        <dbReference type="EMBL" id="EQA62910.1"/>
    </source>
</evidence>
<dbReference type="EMBL" id="AHMT02000027">
    <property type="protein sequence ID" value="EQA62910.1"/>
    <property type="molecule type" value="Genomic_DNA"/>
</dbReference>
<proteinExistence type="predicted"/>
<comment type="caution">
    <text evidence="1">The sequence shown here is derived from an EMBL/GenBank/DDBJ whole genome shotgun (WGS) entry which is preliminary data.</text>
</comment>
<reference evidence="1" key="1">
    <citation type="submission" date="2013-05" db="EMBL/GenBank/DDBJ databases">
        <authorList>
            <person name="Harkins D.M."/>
            <person name="Durkin A.S."/>
            <person name="Brinkac L.M."/>
            <person name="Haft D.H."/>
            <person name="Selengut J.D."/>
            <person name="Sanka R."/>
            <person name="DePew J."/>
            <person name="Purushe J."/>
            <person name="Hartskeerl R.A."/>
            <person name="Ahmed A."/>
            <person name="van der Linden H."/>
            <person name="Goris M.G.A."/>
            <person name="Vinetz J.M."/>
            <person name="Sutton G.G."/>
            <person name="Nierman W.C."/>
            <person name="Fouts D.E."/>
        </authorList>
    </citation>
    <scope>NUCLEOTIDE SEQUENCE [LARGE SCALE GENOMIC DNA]</scope>
    <source>
        <strain evidence="1">L 60</strain>
    </source>
</reference>
<dbReference type="AlphaFoldDB" id="V6HYB3"/>
<dbReference type="Proteomes" id="UP000018747">
    <property type="component" value="Unassembled WGS sequence"/>
</dbReference>
<name>V6HYB3_9LEPT</name>
<sequence length="38" mass="4435">MCIRILEFVLTIKDHVKGAVKEEYLVKDKNEKTTSLEL</sequence>